<dbReference type="Proteomes" id="UP000056750">
    <property type="component" value="Chromosome"/>
</dbReference>
<feature type="signal peptide" evidence="1">
    <location>
        <begin position="1"/>
        <end position="20"/>
    </location>
</feature>
<dbReference type="GO" id="GO:0005509">
    <property type="term" value="F:calcium ion binding"/>
    <property type="evidence" value="ECO:0007669"/>
    <property type="project" value="InterPro"/>
</dbReference>
<dbReference type="Pfam" id="PF13202">
    <property type="entry name" value="EF-hand_5"/>
    <property type="match status" value="2"/>
</dbReference>
<keyword evidence="1" id="KW-0732">Signal</keyword>
<feature type="domain" description="EF-hand" evidence="2">
    <location>
        <begin position="143"/>
        <end position="178"/>
    </location>
</feature>
<protein>
    <submittedName>
        <fullName evidence="4">EF-hand domain-containing protein</fullName>
    </submittedName>
</protein>
<dbReference type="SMART" id="SM00054">
    <property type="entry name" value="EFh"/>
    <property type="match status" value="3"/>
</dbReference>
<reference evidence="4" key="2">
    <citation type="submission" date="2023-07" db="EMBL/GenBank/DDBJ databases">
        <title>Genome content predicts the carbon catabolic preferences of heterotrophic bacteria.</title>
        <authorList>
            <person name="Gralka M."/>
        </authorList>
    </citation>
    <scope>NUCLEOTIDE SEQUENCE</scope>
    <source>
        <strain evidence="4">F2M12</strain>
    </source>
</reference>
<dbReference type="EMBL" id="CP013926">
    <property type="protein sequence ID" value="AMJ75656.1"/>
    <property type="molecule type" value="Genomic_DNA"/>
</dbReference>
<feature type="domain" description="EF-hand" evidence="2">
    <location>
        <begin position="51"/>
        <end position="86"/>
    </location>
</feature>
<evidence type="ECO:0000313" key="5">
    <source>
        <dbReference type="Proteomes" id="UP000056750"/>
    </source>
</evidence>
<dbReference type="GeneID" id="83259532"/>
<accession>A0AAW7Z543</accession>
<dbReference type="AlphaFoldDB" id="A0AAW7Z543"/>
<reference evidence="3 5" key="1">
    <citation type="submission" date="2015-12" db="EMBL/GenBank/DDBJ databases">
        <title>Intraspecies pangenome expansion in the marine bacterium Alteromonas.</title>
        <authorList>
            <person name="Lopez-Perez M."/>
            <person name="Rodriguez-Valera F."/>
        </authorList>
    </citation>
    <scope>NUCLEOTIDE SEQUENCE [LARGE SCALE GENOMIC DNA]</scope>
    <source>
        <strain evidence="3 5">LMG 21861</strain>
    </source>
</reference>
<dbReference type="InterPro" id="IPR002048">
    <property type="entry name" value="EF_hand_dom"/>
</dbReference>
<dbReference type="InterPro" id="IPR011992">
    <property type="entry name" value="EF-hand-dom_pair"/>
</dbReference>
<keyword evidence="5" id="KW-1185">Reference proteome</keyword>
<dbReference type="Proteomes" id="UP001170717">
    <property type="component" value="Unassembled WGS sequence"/>
</dbReference>
<evidence type="ECO:0000256" key="1">
    <source>
        <dbReference type="SAM" id="SignalP"/>
    </source>
</evidence>
<gene>
    <name evidence="3" type="ORF">AVL57_17810</name>
    <name evidence="4" type="ORF">Q4527_14015</name>
</gene>
<dbReference type="RefSeq" id="WP_057789435.1">
    <property type="nucleotide sequence ID" value="NZ_CAXIBE010000039.1"/>
</dbReference>
<evidence type="ECO:0000313" key="3">
    <source>
        <dbReference type="EMBL" id="AMJ75656.1"/>
    </source>
</evidence>
<evidence type="ECO:0000259" key="2">
    <source>
        <dbReference type="PROSITE" id="PS50222"/>
    </source>
</evidence>
<organism evidence="4 6">
    <name type="scientific">Alteromonas stellipolaris</name>
    <dbReference type="NCBI Taxonomy" id="233316"/>
    <lineage>
        <taxon>Bacteria</taxon>
        <taxon>Pseudomonadati</taxon>
        <taxon>Pseudomonadota</taxon>
        <taxon>Gammaproteobacteria</taxon>
        <taxon>Alteromonadales</taxon>
        <taxon>Alteromonadaceae</taxon>
        <taxon>Alteromonas/Salinimonas group</taxon>
        <taxon>Alteromonas</taxon>
    </lineage>
</organism>
<dbReference type="PROSITE" id="PS00018">
    <property type="entry name" value="EF_HAND_1"/>
    <property type="match status" value="3"/>
</dbReference>
<dbReference type="KEGG" id="asq:AVL57_17810"/>
<dbReference type="PROSITE" id="PS50222">
    <property type="entry name" value="EF_HAND_2"/>
    <property type="match status" value="2"/>
</dbReference>
<name>A0AAW7Z543_9ALTE</name>
<proteinExistence type="predicted"/>
<dbReference type="EMBL" id="JAUOQI010000010">
    <property type="protein sequence ID" value="MDO6578514.1"/>
    <property type="molecule type" value="Genomic_DNA"/>
</dbReference>
<feature type="chain" id="PRO_5043756802" evidence="1">
    <location>
        <begin position="21"/>
        <end position="199"/>
    </location>
</feature>
<dbReference type="Gene3D" id="1.10.238.10">
    <property type="entry name" value="EF-hand"/>
    <property type="match status" value="2"/>
</dbReference>
<evidence type="ECO:0000313" key="6">
    <source>
        <dbReference type="Proteomes" id="UP001170717"/>
    </source>
</evidence>
<sequence length="199" mass="21670">MKKLTLSLVIGAVMSTTAVAGDIQGGHNSNISADFSTLDNDGNGHITKTELKEANSSKFFKKMDADGNDKVSRSEFDKYVKNNPSMFSGDTVTKVKSSGTTDAVLTRKMTTSTSQSMNEPMITGTGTTMEKGKEALGKEMSSEMKAEVTAKFKKADRNNDGKLSMMEVEKAGINGDFSEMDKDDNQLLTKMEFRQHLAH</sequence>
<evidence type="ECO:0000313" key="4">
    <source>
        <dbReference type="EMBL" id="MDO6578514.1"/>
    </source>
</evidence>
<dbReference type="SUPFAM" id="SSF47473">
    <property type="entry name" value="EF-hand"/>
    <property type="match status" value="1"/>
</dbReference>
<dbReference type="InterPro" id="IPR018247">
    <property type="entry name" value="EF_Hand_1_Ca_BS"/>
</dbReference>